<evidence type="ECO:0000256" key="1">
    <source>
        <dbReference type="SAM" id="MobiDB-lite"/>
    </source>
</evidence>
<proteinExistence type="predicted"/>
<evidence type="ECO:0000313" key="2">
    <source>
        <dbReference type="EMBL" id="KAH3707859.1"/>
    </source>
</evidence>
<reference evidence="2" key="2">
    <citation type="submission" date="2020-11" db="EMBL/GenBank/DDBJ databases">
        <authorList>
            <person name="McCartney M.A."/>
            <person name="Auch B."/>
            <person name="Kono T."/>
            <person name="Mallez S."/>
            <person name="Becker A."/>
            <person name="Gohl D.M."/>
            <person name="Silverstein K.A.T."/>
            <person name="Koren S."/>
            <person name="Bechman K.B."/>
            <person name="Herman A."/>
            <person name="Abrahante J.E."/>
            <person name="Garbe J."/>
        </authorList>
    </citation>
    <scope>NUCLEOTIDE SEQUENCE</scope>
    <source>
        <strain evidence="2">Duluth1</strain>
        <tissue evidence="2">Whole animal</tissue>
    </source>
</reference>
<organism evidence="2 3">
    <name type="scientific">Dreissena polymorpha</name>
    <name type="common">Zebra mussel</name>
    <name type="synonym">Mytilus polymorpha</name>
    <dbReference type="NCBI Taxonomy" id="45954"/>
    <lineage>
        <taxon>Eukaryota</taxon>
        <taxon>Metazoa</taxon>
        <taxon>Spiralia</taxon>
        <taxon>Lophotrochozoa</taxon>
        <taxon>Mollusca</taxon>
        <taxon>Bivalvia</taxon>
        <taxon>Autobranchia</taxon>
        <taxon>Heteroconchia</taxon>
        <taxon>Euheterodonta</taxon>
        <taxon>Imparidentia</taxon>
        <taxon>Neoheterodontei</taxon>
        <taxon>Myida</taxon>
        <taxon>Dreissenoidea</taxon>
        <taxon>Dreissenidae</taxon>
        <taxon>Dreissena</taxon>
    </lineage>
</organism>
<reference evidence="2" key="1">
    <citation type="journal article" date="2019" name="bioRxiv">
        <title>The Genome of the Zebra Mussel, Dreissena polymorpha: A Resource for Invasive Species Research.</title>
        <authorList>
            <person name="McCartney M.A."/>
            <person name="Auch B."/>
            <person name="Kono T."/>
            <person name="Mallez S."/>
            <person name="Zhang Y."/>
            <person name="Obille A."/>
            <person name="Becker A."/>
            <person name="Abrahante J.E."/>
            <person name="Garbe J."/>
            <person name="Badalamenti J.P."/>
            <person name="Herman A."/>
            <person name="Mangelson H."/>
            <person name="Liachko I."/>
            <person name="Sullivan S."/>
            <person name="Sone E.D."/>
            <person name="Koren S."/>
            <person name="Silverstein K.A.T."/>
            <person name="Beckman K.B."/>
            <person name="Gohl D.M."/>
        </authorList>
    </citation>
    <scope>NUCLEOTIDE SEQUENCE</scope>
    <source>
        <strain evidence="2">Duluth1</strain>
        <tissue evidence="2">Whole animal</tissue>
    </source>
</reference>
<gene>
    <name evidence="2" type="ORF">DPMN_067277</name>
</gene>
<feature type="region of interest" description="Disordered" evidence="1">
    <location>
        <begin position="1"/>
        <end position="73"/>
    </location>
</feature>
<name>A0A9D3YXP9_DREPO</name>
<comment type="caution">
    <text evidence="2">The sequence shown here is derived from an EMBL/GenBank/DDBJ whole genome shotgun (WGS) entry which is preliminary data.</text>
</comment>
<dbReference type="AlphaFoldDB" id="A0A9D3YXP9"/>
<feature type="compositionally biased region" description="Basic and acidic residues" evidence="1">
    <location>
        <begin position="1"/>
        <end position="30"/>
    </location>
</feature>
<accession>A0A9D3YXP9</accession>
<evidence type="ECO:0000313" key="3">
    <source>
        <dbReference type="Proteomes" id="UP000828390"/>
    </source>
</evidence>
<protein>
    <submittedName>
        <fullName evidence="2">Uncharacterized protein</fullName>
    </submittedName>
</protein>
<keyword evidence="3" id="KW-1185">Reference proteome</keyword>
<dbReference type="Proteomes" id="UP000828390">
    <property type="component" value="Unassembled WGS sequence"/>
</dbReference>
<dbReference type="EMBL" id="JAIWYP010000014">
    <property type="protein sequence ID" value="KAH3707859.1"/>
    <property type="molecule type" value="Genomic_DNA"/>
</dbReference>
<sequence>MPKSDLKTHNDDVQTPRTPKSEKERMETASKHKKTPQSEFRTHEDGAQTPATPKSDIERMETASNPPNALIGI</sequence>